<organism evidence="4 5">
    <name type="scientific">Scheffersomyces spartinae</name>
    <dbReference type="NCBI Taxonomy" id="45513"/>
    <lineage>
        <taxon>Eukaryota</taxon>
        <taxon>Fungi</taxon>
        <taxon>Dikarya</taxon>
        <taxon>Ascomycota</taxon>
        <taxon>Saccharomycotina</taxon>
        <taxon>Pichiomycetes</taxon>
        <taxon>Debaryomycetaceae</taxon>
        <taxon>Scheffersomyces</taxon>
    </lineage>
</organism>
<evidence type="ECO:0000256" key="2">
    <source>
        <dbReference type="ARBA" id="ARBA00022980"/>
    </source>
</evidence>
<protein>
    <submittedName>
        <fullName evidence="4">39S ribosomal protein L24, mitochondrial</fullName>
    </submittedName>
</protein>
<evidence type="ECO:0000256" key="3">
    <source>
        <dbReference type="ARBA" id="ARBA00023274"/>
    </source>
</evidence>
<comment type="similarity">
    <text evidence="1">Belongs to the bacterial ribosomal protein bL28 family.</text>
</comment>
<dbReference type="PANTHER" id="PTHR13528">
    <property type="entry name" value="39S RIBOSOMAL PROTEIN L28, MITOCHONDRIAL"/>
    <property type="match status" value="1"/>
</dbReference>
<dbReference type="Gene3D" id="2.30.170.40">
    <property type="entry name" value="Ribosomal protein L28/L24"/>
    <property type="match status" value="1"/>
</dbReference>
<dbReference type="InterPro" id="IPR034704">
    <property type="entry name" value="Ribosomal_bL28/bL31-like_sf"/>
</dbReference>
<dbReference type="EMBL" id="JAHMUF010000005">
    <property type="protein sequence ID" value="KAG7194998.1"/>
    <property type="molecule type" value="Genomic_DNA"/>
</dbReference>
<evidence type="ECO:0000256" key="1">
    <source>
        <dbReference type="ARBA" id="ARBA00008760"/>
    </source>
</evidence>
<dbReference type="GeneID" id="66117484"/>
<dbReference type="AlphaFoldDB" id="A0A9P8AJ17"/>
<comment type="caution">
    <text evidence="4">The sequence shown here is derived from an EMBL/GenBank/DDBJ whole genome shotgun (WGS) entry which is preliminary data.</text>
</comment>
<dbReference type="InterPro" id="IPR026569">
    <property type="entry name" value="Ribosomal_bL28"/>
</dbReference>
<evidence type="ECO:0000313" key="5">
    <source>
        <dbReference type="Proteomes" id="UP000790833"/>
    </source>
</evidence>
<keyword evidence="5" id="KW-1185">Reference proteome</keyword>
<dbReference type="RefSeq" id="XP_043050545.1">
    <property type="nucleotide sequence ID" value="XM_043194794.1"/>
</dbReference>
<proteinExistence type="inferred from homology"/>
<dbReference type="SUPFAM" id="SSF143800">
    <property type="entry name" value="L28p-like"/>
    <property type="match status" value="1"/>
</dbReference>
<dbReference type="Pfam" id="PF00830">
    <property type="entry name" value="Ribosomal_L28"/>
    <property type="match status" value="1"/>
</dbReference>
<dbReference type="GO" id="GO:0003735">
    <property type="term" value="F:structural constituent of ribosome"/>
    <property type="evidence" value="ECO:0007669"/>
    <property type="project" value="InterPro"/>
</dbReference>
<keyword evidence="3" id="KW-0687">Ribonucleoprotein</keyword>
<dbReference type="OrthoDB" id="361870at2759"/>
<dbReference type="PANTHER" id="PTHR13528:SF2">
    <property type="entry name" value="LARGE RIBOSOMAL SUBUNIT PROTEIN BL28M"/>
    <property type="match status" value="1"/>
</dbReference>
<dbReference type="InterPro" id="IPR037147">
    <property type="entry name" value="Ribosomal_bL28_sf"/>
</dbReference>
<name>A0A9P8AJ17_9ASCO</name>
<accession>A0A9P8AJ17</accession>
<dbReference type="GO" id="GO:0005762">
    <property type="term" value="C:mitochondrial large ribosomal subunit"/>
    <property type="evidence" value="ECO:0007669"/>
    <property type="project" value="TreeGrafter"/>
</dbReference>
<gene>
    <name evidence="4" type="primary">MRPL24</name>
    <name evidence="4" type="ORF">KQ657_004110</name>
</gene>
<evidence type="ECO:0000313" key="4">
    <source>
        <dbReference type="EMBL" id="KAG7194998.1"/>
    </source>
</evidence>
<dbReference type="Proteomes" id="UP000790833">
    <property type="component" value="Unassembled WGS sequence"/>
</dbReference>
<sequence>MLREKYWKVTKYAKPIDENIYKAGDSAEGIKIPLKKKLVPDYKYEAMFFKYQNRGLYGGLERKLSKTCSESGNKNLRAHRPNIVRASLWSETLGRLIKTKVSTKVLKTIDREGGLDNYLTKDKPARTKTMGLKGWKLKYEILKQQELNALPKVEKDGELKQVYHIHPDGKQVIVGRTRLLKELYSFASRDTYTPLAWDKFLREHTVLTMEELVNRLEHYKYDFTPITA</sequence>
<reference evidence="4" key="1">
    <citation type="submission" date="2021-03" db="EMBL/GenBank/DDBJ databases">
        <authorList>
            <person name="Palmer J.M."/>
        </authorList>
    </citation>
    <scope>NUCLEOTIDE SEQUENCE</scope>
    <source>
        <strain evidence="4">ARV_011</strain>
    </source>
</reference>
<keyword evidence="2 4" id="KW-0689">Ribosomal protein</keyword>